<dbReference type="Gene3D" id="6.10.250.790">
    <property type="match status" value="1"/>
</dbReference>
<dbReference type="InterPro" id="IPR053712">
    <property type="entry name" value="Bac_CellDiv_Activator"/>
</dbReference>
<dbReference type="InterPro" id="IPR036192">
    <property type="entry name" value="Cell_div_ZapA-like_sf"/>
</dbReference>
<keyword evidence="2" id="KW-0132">Cell division</keyword>
<dbReference type="GO" id="GO:0051301">
    <property type="term" value="P:cell division"/>
    <property type="evidence" value="ECO:0007669"/>
    <property type="project" value="UniProtKB-KW"/>
</dbReference>
<feature type="region of interest" description="Disordered" evidence="1">
    <location>
        <begin position="132"/>
        <end position="151"/>
    </location>
</feature>
<organism evidence="2 3">
    <name type="scientific">Jutongia huaianensis</name>
    <dbReference type="NCBI Taxonomy" id="2763668"/>
    <lineage>
        <taxon>Bacteria</taxon>
        <taxon>Bacillati</taxon>
        <taxon>Bacillota</taxon>
        <taxon>Clostridia</taxon>
        <taxon>Lachnospirales</taxon>
        <taxon>Lachnospiraceae</taxon>
        <taxon>Jutongia</taxon>
    </lineage>
</organism>
<keyword evidence="2" id="KW-0131">Cell cycle</keyword>
<dbReference type="InterPro" id="IPR007838">
    <property type="entry name" value="Cell_div_ZapA-like"/>
</dbReference>
<feature type="compositionally biased region" description="Polar residues" evidence="1">
    <location>
        <begin position="229"/>
        <end position="248"/>
    </location>
</feature>
<evidence type="ECO:0000313" key="2">
    <source>
        <dbReference type="EMBL" id="MBC8561545.1"/>
    </source>
</evidence>
<feature type="compositionally biased region" description="Basic and acidic residues" evidence="1">
    <location>
        <begin position="277"/>
        <end position="286"/>
    </location>
</feature>
<feature type="compositionally biased region" description="Basic residues" evidence="1">
    <location>
        <begin position="311"/>
        <end position="326"/>
    </location>
</feature>
<feature type="region of interest" description="Disordered" evidence="1">
    <location>
        <begin position="175"/>
        <end position="326"/>
    </location>
</feature>
<comment type="caution">
    <text evidence="2">The sequence shown here is derived from an EMBL/GenBank/DDBJ whole genome shotgun (WGS) entry which is preliminary data.</text>
</comment>
<dbReference type="Pfam" id="PF05164">
    <property type="entry name" value="ZapA"/>
    <property type="match status" value="1"/>
</dbReference>
<dbReference type="SUPFAM" id="SSF102829">
    <property type="entry name" value="Cell division protein ZapA-like"/>
    <property type="match status" value="1"/>
</dbReference>
<dbReference type="RefSeq" id="WP_249297220.1">
    <property type="nucleotide sequence ID" value="NZ_JACRSX010000002.1"/>
</dbReference>
<reference evidence="2 3" key="1">
    <citation type="submission" date="2020-08" db="EMBL/GenBank/DDBJ databases">
        <title>Genome public.</title>
        <authorList>
            <person name="Liu C."/>
            <person name="Sun Q."/>
        </authorList>
    </citation>
    <scope>NUCLEOTIDE SEQUENCE [LARGE SCALE GENOMIC DNA]</scope>
    <source>
        <strain evidence="2 3">NSJ-37</strain>
    </source>
</reference>
<dbReference type="EMBL" id="JACRSX010000002">
    <property type="protein sequence ID" value="MBC8561545.1"/>
    <property type="molecule type" value="Genomic_DNA"/>
</dbReference>
<protein>
    <submittedName>
        <fullName evidence="2">Cell division protein ZapA</fullName>
    </submittedName>
</protein>
<name>A0ABR7MZM8_9FIRM</name>
<dbReference type="Proteomes" id="UP000606193">
    <property type="component" value="Unassembled WGS sequence"/>
</dbReference>
<sequence length="326" mass="36607">MNEKTDVQVIINDKRYTISGYESSDYLQHIANYINEKLQSFKKQDVYNHLDMDMKNILLAINLSDDYFKAQKLAEENKQQQGEVEQEMFRMKHEIVSRDEEMKALKEQLKKAEDQAAELEKKTIRLETEMEQKNQELEQKAKELDKKTKEIDEKNKELQRRAVMPAQQPVRQVYNAPVQPVRTQSVTAPVSTGAVTQSKPQTVPVTSQSKPEASVSAAQTSVPVKPQQAPVSQVVSNSAGAPSGQTAGTERKQASAINAAATAEKPVEDVMSGIQPAKEDKKDDKQPSIAAFEFEADPKEENEQTGQNGGKGRKNFSSRRSQNKRK</sequence>
<proteinExistence type="predicted"/>
<feature type="compositionally biased region" description="Polar residues" evidence="1">
    <location>
        <begin position="181"/>
        <end position="222"/>
    </location>
</feature>
<gene>
    <name evidence="2" type="primary">zapA</name>
    <name evidence="2" type="ORF">H8704_02690</name>
</gene>
<evidence type="ECO:0000256" key="1">
    <source>
        <dbReference type="SAM" id="MobiDB-lite"/>
    </source>
</evidence>
<keyword evidence="3" id="KW-1185">Reference proteome</keyword>
<accession>A0ABR7MZM8</accession>
<evidence type="ECO:0000313" key="3">
    <source>
        <dbReference type="Proteomes" id="UP000606193"/>
    </source>
</evidence>